<keyword evidence="2" id="KW-1185">Reference proteome</keyword>
<proteinExistence type="predicted"/>
<dbReference type="RefSeq" id="WP_124317316.1">
    <property type="nucleotide sequence ID" value="NZ_AP028155.1"/>
</dbReference>
<evidence type="ECO:0000313" key="1">
    <source>
        <dbReference type="EMBL" id="MBB4026442.1"/>
    </source>
</evidence>
<protein>
    <submittedName>
        <fullName evidence="1">Uncharacterized protein</fullName>
    </submittedName>
</protein>
<reference evidence="1 2" key="1">
    <citation type="submission" date="2020-08" db="EMBL/GenBank/DDBJ databases">
        <title>Genomic Encyclopedia of Type Strains, Phase IV (KMG-IV): sequencing the most valuable type-strain genomes for metagenomic binning, comparative biology and taxonomic classification.</title>
        <authorList>
            <person name="Goeker M."/>
        </authorList>
    </citation>
    <scope>NUCLEOTIDE SEQUENCE [LARGE SCALE GENOMIC DNA]</scope>
    <source>
        <strain evidence="1 2">DSM 105721</strain>
    </source>
</reference>
<dbReference type="AlphaFoldDB" id="A0A7W6HWW6"/>
<sequence length="131" mass="14760">MKEYNVNEQTLAIIRLSLAAMAGVQVKVRNFVKQFKQARMAGRTVANITLVENIAAGEEYESLIYEDFPRAMQLILDELLPSIFPDVVFKKPMLCVSPVHDEEDNEIAGHYSMNLLATVSLQETGQQTNEK</sequence>
<dbReference type="EMBL" id="JACIES010000005">
    <property type="protein sequence ID" value="MBB4026442.1"/>
    <property type="molecule type" value="Genomic_DNA"/>
</dbReference>
<name>A0A7W6HWW6_9BACT</name>
<gene>
    <name evidence="1" type="ORF">GGR14_002236</name>
</gene>
<accession>A0A7W6HWW6</accession>
<dbReference type="GeneID" id="93101918"/>
<dbReference type="Proteomes" id="UP000546007">
    <property type="component" value="Unassembled WGS sequence"/>
</dbReference>
<comment type="caution">
    <text evidence="1">The sequence shown here is derived from an EMBL/GenBank/DDBJ whole genome shotgun (WGS) entry which is preliminary data.</text>
</comment>
<organism evidence="1 2">
    <name type="scientific">Butyricimonas faecihominis</name>
    <dbReference type="NCBI Taxonomy" id="1472416"/>
    <lineage>
        <taxon>Bacteria</taxon>
        <taxon>Pseudomonadati</taxon>
        <taxon>Bacteroidota</taxon>
        <taxon>Bacteroidia</taxon>
        <taxon>Bacteroidales</taxon>
        <taxon>Odoribacteraceae</taxon>
        <taxon>Butyricimonas</taxon>
    </lineage>
</organism>
<evidence type="ECO:0000313" key="2">
    <source>
        <dbReference type="Proteomes" id="UP000546007"/>
    </source>
</evidence>